<reference evidence="5" key="1">
    <citation type="submission" date="2021-05" db="EMBL/GenBank/DDBJ databases">
        <title>Direct Submission.</title>
        <authorList>
            <person name="Li K."/>
            <person name="Gao J."/>
        </authorList>
    </citation>
    <scope>NUCLEOTIDE SEQUENCE [LARGE SCALE GENOMIC DNA]</scope>
    <source>
        <strain evidence="5">HDS12</strain>
    </source>
</reference>
<feature type="domain" description="CsbD-like" evidence="3">
    <location>
        <begin position="5"/>
        <end position="55"/>
    </location>
</feature>
<feature type="region of interest" description="Disordered" evidence="2">
    <location>
        <begin position="1"/>
        <end position="63"/>
    </location>
</feature>
<gene>
    <name evidence="4" type="ORF">KGD83_27170</name>
</gene>
<dbReference type="RefSeq" id="WP_212641752.1">
    <property type="nucleotide sequence ID" value="NZ_CP074132.1"/>
</dbReference>
<accession>A0ABX8C367</accession>
<dbReference type="Proteomes" id="UP000678016">
    <property type="component" value="Chromosome"/>
</dbReference>
<feature type="compositionally biased region" description="Basic and acidic residues" evidence="2">
    <location>
        <begin position="7"/>
        <end position="24"/>
    </location>
</feature>
<evidence type="ECO:0000259" key="3">
    <source>
        <dbReference type="Pfam" id="PF05532"/>
    </source>
</evidence>
<protein>
    <submittedName>
        <fullName evidence="4">CsbD family protein</fullName>
    </submittedName>
</protein>
<evidence type="ECO:0000256" key="1">
    <source>
        <dbReference type="ARBA" id="ARBA00009129"/>
    </source>
</evidence>
<dbReference type="InterPro" id="IPR036629">
    <property type="entry name" value="YjbJ_sf"/>
</dbReference>
<comment type="similarity">
    <text evidence="1">Belongs to the UPF0337 (CsbD) family.</text>
</comment>
<evidence type="ECO:0000256" key="2">
    <source>
        <dbReference type="SAM" id="MobiDB-lite"/>
    </source>
</evidence>
<sequence length="63" mass="6933">MSAGDQARNKADELKGKAKEKLGEATDNQQWQAEGKAEKNTSKFKQAGEKVKDALTRDDKPGR</sequence>
<dbReference type="Pfam" id="PF05532">
    <property type="entry name" value="CsbD"/>
    <property type="match status" value="1"/>
</dbReference>
<dbReference type="EMBL" id="CP074132">
    <property type="protein sequence ID" value="QUX28835.1"/>
    <property type="molecule type" value="Genomic_DNA"/>
</dbReference>
<organism evidence="4 5">
    <name type="scientific">Nocardiopsis akebiae</name>
    <dbReference type="NCBI Taxonomy" id="2831968"/>
    <lineage>
        <taxon>Bacteria</taxon>
        <taxon>Bacillati</taxon>
        <taxon>Actinomycetota</taxon>
        <taxon>Actinomycetes</taxon>
        <taxon>Streptosporangiales</taxon>
        <taxon>Nocardiopsidaceae</taxon>
        <taxon>Nocardiopsis</taxon>
    </lineage>
</organism>
<evidence type="ECO:0000313" key="4">
    <source>
        <dbReference type="EMBL" id="QUX28835.1"/>
    </source>
</evidence>
<evidence type="ECO:0000313" key="5">
    <source>
        <dbReference type="Proteomes" id="UP000678016"/>
    </source>
</evidence>
<dbReference type="Gene3D" id="1.10.1470.10">
    <property type="entry name" value="YjbJ"/>
    <property type="match status" value="1"/>
</dbReference>
<keyword evidence="5" id="KW-1185">Reference proteome</keyword>
<dbReference type="SUPFAM" id="SSF69047">
    <property type="entry name" value="Hypothetical protein YjbJ"/>
    <property type="match status" value="1"/>
</dbReference>
<name>A0ABX8C367_9ACTN</name>
<proteinExistence type="inferred from homology"/>
<feature type="compositionally biased region" description="Basic and acidic residues" evidence="2">
    <location>
        <begin position="35"/>
        <end position="63"/>
    </location>
</feature>
<dbReference type="InterPro" id="IPR008462">
    <property type="entry name" value="CsbD"/>
</dbReference>